<dbReference type="Proteomes" id="UP000241769">
    <property type="component" value="Unassembled WGS sequence"/>
</dbReference>
<accession>A0A2P6NWF7</accession>
<gene>
    <name evidence="1" type="ORF">PROFUN_04041</name>
</gene>
<comment type="caution">
    <text evidence="1">The sequence shown here is derived from an EMBL/GenBank/DDBJ whole genome shotgun (WGS) entry which is preliminary data.</text>
</comment>
<evidence type="ECO:0000313" key="1">
    <source>
        <dbReference type="EMBL" id="PRP88218.1"/>
    </source>
</evidence>
<dbReference type="InParanoid" id="A0A2P6NWF7"/>
<name>A0A2P6NWF7_9EUKA</name>
<organism evidence="1 2">
    <name type="scientific">Planoprotostelium fungivorum</name>
    <dbReference type="NCBI Taxonomy" id="1890364"/>
    <lineage>
        <taxon>Eukaryota</taxon>
        <taxon>Amoebozoa</taxon>
        <taxon>Evosea</taxon>
        <taxon>Variosea</taxon>
        <taxon>Cavosteliida</taxon>
        <taxon>Cavosteliaceae</taxon>
        <taxon>Planoprotostelium</taxon>
    </lineage>
</organism>
<sequence>MSVWAKCTNVIPPDWRTVDKVLTLDEKQEAQYQRFKRPTAANNGAGTSEKTLDRLEALFSSQQPICIRFQDDRAWMLLDDSTLVSFHIEADHCQIELADRIISTTGKIHRATFGSGGLSVCLSKGGGKGRERGGPQLILLSNRKNPKISLRDLRRTTSSTVHTTDLEDVEWSSLHVNSDETMLMVCQPRGFRIYALTSERGGGIRLNEPYVTEFSSKKRRVMCRMSQCDPHLLYVIKSLAGKVKLVRWSYYPEQNRWISQKDRSDVIPIKGSILKAECTADDAILFVHSGGVSIYNTRNGHMQDANFVKTGDEIESLACSASGLVAFSTDKHLFITDPNLKLLTLRPINTTLLDHSRICPTLQSPLLLQWSSVSNPSQSRPPPHLLLFSRGGPLAILRFHLGCTPEEMSGGCMLPLSRQYVNEERFDDGLALVHRESDTERRFSLFLFLFDCLLKLVLQCTANGREVEDILQVVRRLLETCEEDYDVKKVKAADLYVCHRRHLHVLLRGEHYHQAFEIADRIDDYDTWLDLKTAILRTGWEDELCHDIVRRCQDKIETHADRPSIDPAVREFEGKRVVGVDQIAWYLNVLREAHEQGEVLQALDAQRLGLYLESEGLLEQAMDLYEFYQMLPQIERLNGLSGVLRSFAKDIDGAVQTIVDRIEDILDDR</sequence>
<evidence type="ECO:0000313" key="2">
    <source>
        <dbReference type="Proteomes" id="UP000241769"/>
    </source>
</evidence>
<dbReference type="SUPFAM" id="SSF69322">
    <property type="entry name" value="Tricorn protease domain 2"/>
    <property type="match status" value="1"/>
</dbReference>
<dbReference type="EMBL" id="MDYQ01000013">
    <property type="protein sequence ID" value="PRP88218.1"/>
    <property type="molecule type" value="Genomic_DNA"/>
</dbReference>
<dbReference type="AlphaFoldDB" id="A0A2P6NWF7"/>
<reference evidence="1 2" key="1">
    <citation type="journal article" date="2018" name="Genome Biol. Evol.">
        <title>Multiple Roots of Fruiting Body Formation in Amoebozoa.</title>
        <authorList>
            <person name="Hillmann F."/>
            <person name="Forbes G."/>
            <person name="Novohradska S."/>
            <person name="Ferling I."/>
            <person name="Riege K."/>
            <person name="Groth M."/>
            <person name="Westermann M."/>
            <person name="Marz M."/>
            <person name="Spaller T."/>
            <person name="Winckler T."/>
            <person name="Schaap P."/>
            <person name="Glockner G."/>
        </authorList>
    </citation>
    <scope>NUCLEOTIDE SEQUENCE [LARGE SCALE GENOMIC DNA]</scope>
    <source>
        <strain evidence="1 2">Jena</strain>
    </source>
</reference>
<proteinExistence type="predicted"/>
<keyword evidence="2" id="KW-1185">Reference proteome</keyword>
<protein>
    <submittedName>
        <fullName evidence="1">Uncharacterized protein</fullName>
    </submittedName>
</protein>